<dbReference type="CDD" id="cd03494">
    <property type="entry name" value="SQR_TypeC_SdhD"/>
    <property type="match status" value="1"/>
</dbReference>
<keyword evidence="7 16" id="KW-0997">Cell inner membrane</keyword>
<comment type="subcellular location">
    <subcellularLocation>
        <location evidence="2 16">Cell inner membrane</location>
        <topology evidence="2 16">Multi-pass membrane protein</topology>
    </subcellularLocation>
</comment>
<keyword evidence="10 19" id="KW-0812">Transmembrane</keyword>
<evidence type="ECO:0000256" key="2">
    <source>
        <dbReference type="ARBA" id="ARBA00004429"/>
    </source>
</evidence>
<evidence type="ECO:0000256" key="13">
    <source>
        <dbReference type="ARBA" id="ARBA00022989"/>
    </source>
</evidence>
<dbReference type="GO" id="GO:0020037">
    <property type="term" value="F:heme binding"/>
    <property type="evidence" value="ECO:0007669"/>
    <property type="project" value="InterPro"/>
</dbReference>
<feature type="binding site" evidence="17">
    <location>
        <position position="86"/>
    </location>
    <ligand>
        <name>a ubiquinone</name>
        <dbReference type="ChEBI" id="CHEBI:16389"/>
    </ligand>
</feature>
<comment type="function">
    <text evidence="1 16">Membrane-anchoring subunit of succinate dehydrogenase (SDH).</text>
</comment>
<evidence type="ECO:0000256" key="5">
    <source>
        <dbReference type="ARBA" id="ARBA00022448"/>
    </source>
</evidence>
<dbReference type="PANTHER" id="PTHR38689:SF1">
    <property type="entry name" value="SUCCINATE DEHYDROGENASE HYDROPHOBIC MEMBRANE ANCHOR SUBUNIT"/>
    <property type="match status" value="1"/>
</dbReference>
<dbReference type="GO" id="GO:0017004">
    <property type="term" value="P:cytochrome complex assembly"/>
    <property type="evidence" value="ECO:0007669"/>
    <property type="project" value="TreeGrafter"/>
</dbReference>
<dbReference type="PIRSF" id="PIRSF000169">
    <property type="entry name" value="SDH_D"/>
    <property type="match status" value="1"/>
</dbReference>
<feature type="transmembrane region" description="Helical" evidence="19">
    <location>
        <begin position="20"/>
        <end position="42"/>
    </location>
</feature>
<dbReference type="STRING" id="1445510.YC6258_03331"/>
<comment type="pathway">
    <text evidence="3 16">Carbohydrate metabolism; tricarboxylic acid cycle.</text>
</comment>
<feature type="binding site" description="axial binding residue" evidence="18">
    <location>
        <position position="74"/>
    </location>
    <ligand>
        <name>heme</name>
        <dbReference type="ChEBI" id="CHEBI:30413"/>
        <note>ligand shared with second transmembrane subunit</note>
    </ligand>
    <ligandPart>
        <name>Fe</name>
        <dbReference type="ChEBI" id="CHEBI:18248"/>
    </ligandPart>
</feature>
<comment type="cofactor">
    <cofactor evidence="18">
        <name>heme</name>
        <dbReference type="ChEBI" id="CHEBI:30413"/>
    </cofactor>
    <text evidence="18">The heme is bound between the two transmembrane subunits.</text>
</comment>
<evidence type="ECO:0000256" key="17">
    <source>
        <dbReference type="PIRSR" id="PIRSR000169-1"/>
    </source>
</evidence>
<evidence type="ECO:0000256" key="10">
    <source>
        <dbReference type="ARBA" id="ARBA00022692"/>
    </source>
</evidence>
<evidence type="ECO:0000256" key="7">
    <source>
        <dbReference type="ARBA" id="ARBA00022519"/>
    </source>
</evidence>
<evidence type="ECO:0000256" key="18">
    <source>
        <dbReference type="PIRSR" id="PIRSR000169-2"/>
    </source>
</evidence>
<keyword evidence="13 19" id="KW-1133">Transmembrane helix</keyword>
<protein>
    <recommendedName>
        <fullName evidence="4 16">Succinate dehydrogenase hydrophobic membrane anchor subunit</fullName>
    </recommendedName>
</protein>
<evidence type="ECO:0000313" key="21">
    <source>
        <dbReference type="Proteomes" id="UP000032266"/>
    </source>
</evidence>
<evidence type="ECO:0000256" key="15">
    <source>
        <dbReference type="ARBA" id="ARBA00023136"/>
    </source>
</evidence>
<dbReference type="GO" id="GO:0006099">
    <property type="term" value="P:tricarboxylic acid cycle"/>
    <property type="evidence" value="ECO:0007669"/>
    <property type="project" value="UniProtKB-UniRule"/>
</dbReference>
<dbReference type="InterPro" id="IPR034804">
    <property type="entry name" value="SQR/QFR_C/D"/>
</dbReference>
<dbReference type="SUPFAM" id="SSF81343">
    <property type="entry name" value="Fumarate reductase respiratory complex transmembrane subunits"/>
    <property type="match status" value="1"/>
</dbReference>
<gene>
    <name evidence="20" type="ORF">YC6258_03331</name>
</gene>
<reference evidence="20 21" key="1">
    <citation type="submission" date="2014-01" db="EMBL/GenBank/DDBJ databases">
        <title>Full genme sequencing of cellulolytic bacterium Gynuella sunshinyii YC6258T gen. nov., sp. nov.</title>
        <authorList>
            <person name="Khan H."/>
            <person name="Chung E.J."/>
            <person name="Chung Y.R."/>
        </authorList>
    </citation>
    <scope>NUCLEOTIDE SEQUENCE [LARGE SCALE GENOMIC DNA]</scope>
    <source>
        <strain evidence="20 21">YC6258</strain>
    </source>
</reference>
<evidence type="ECO:0000256" key="6">
    <source>
        <dbReference type="ARBA" id="ARBA00022475"/>
    </source>
</evidence>
<keyword evidence="6 16" id="KW-1003">Cell membrane</keyword>
<evidence type="ECO:0000256" key="1">
    <source>
        <dbReference type="ARBA" id="ARBA00004050"/>
    </source>
</evidence>
<feature type="transmembrane region" description="Helical" evidence="19">
    <location>
        <begin position="94"/>
        <end position="116"/>
    </location>
</feature>
<dbReference type="GO" id="GO:0009055">
    <property type="term" value="F:electron transfer activity"/>
    <property type="evidence" value="ECO:0007669"/>
    <property type="project" value="TreeGrafter"/>
</dbReference>
<dbReference type="PANTHER" id="PTHR38689">
    <property type="entry name" value="SUCCINATE DEHYDROGENASE HYDROPHOBIC MEMBRANE ANCHOR SUBUNIT"/>
    <property type="match status" value="1"/>
</dbReference>
<dbReference type="PATRIC" id="fig|1445510.3.peg.3293"/>
<dbReference type="InterPro" id="IPR000701">
    <property type="entry name" value="SuccDH_FuR_B_TM-su"/>
</dbReference>
<evidence type="ECO:0000256" key="12">
    <source>
        <dbReference type="ARBA" id="ARBA00022982"/>
    </source>
</evidence>
<evidence type="ECO:0000256" key="3">
    <source>
        <dbReference type="ARBA" id="ARBA00005163"/>
    </source>
</evidence>
<dbReference type="HOGENOM" id="CLU_151315_2_0_6"/>
<keyword evidence="9 18" id="KW-0349">Heme</keyword>
<dbReference type="KEGG" id="gsn:YC6258_03331"/>
<sequence>MGVIVRNVTNLSRSGLSDWLIQRFSAVVLAAYTVFILVFLIASPELSYVQWHALFDHTAMKIFTLLAMLSLIGHAWVGLWTVATDYLKPMAIRFIFLAVVAITLFVYLIVTVTALWG</sequence>
<dbReference type="GO" id="GO:0005886">
    <property type="term" value="C:plasma membrane"/>
    <property type="evidence" value="ECO:0007669"/>
    <property type="project" value="UniProtKB-SubCell"/>
</dbReference>
<dbReference type="AlphaFoldDB" id="A0A0C5VL02"/>
<keyword evidence="15 16" id="KW-0472">Membrane</keyword>
<keyword evidence="11 18" id="KW-0479">Metal-binding</keyword>
<evidence type="ECO:0000256" key="8">
    <source>
        <dbReference type="ARBA" id="ARBA00022532"/>
    </source>
</evidence>
<evidence type="ECO:0000313" key="20">
    <source>
        <dbReference type="EMBL" id="AJQ95367.1"/>
    </source>
</evidence>
<dbReference type="Proteomes" id="UP000032266">
    <property type="component" value="Chromosome"/>
</dbReference>
<feature type="transmembrane region" description="Helical" evidence="19">
    <location>
        <begin position="62"/>
        <end position="82"/>
    </location>
</feature>
<evidence type="ECO:0000256" key="19">
    <source>
        <dbReference type="SAM" id="Phobius"/>
    </source>
</evidence>
<keyword evidence="21" id="KW-1185">Reference proteome</keyword>
<evidence type="ECO:0000256" key="14">
    <source>
        <dbReference type="ARBA" id="ARBA00023004"/>
    </source>
</evidence>
<evidence type="ECO:0000256" key="4">
    <source>
        <dbReference type="ARBA" id="ARBA00019425"/>
    </source>
</evidence>
<evidence type="ECO:0000256" key="11">
    <source>
        <dbReference type="ARBA" id="ARBA00022723"/>
    </source>
</evidence>
<dbReference type="InterPro" id="IPR014312">
    <property type="entry name" value="Succ_DH_anchor"/>
</dbReference>
<dbReference type="Gene3D" id="1.20.1300.10">
    <property type="entry name" value="Fumarate reductase/succinate dehydrogenase, transmembrane subunit"/>
    <property type="match status" value="1"/>
</dbReference>
<keyword evidence="14 18" id="KW-0408">Iron</keyword>
<evidence type="ECO:0000256" key="16">
    <source>
        <dbReference type="PIRNR" id="PIRNR000169"/>
    </source>
</evidence>
<dbReference type="Pfam" id="PF01127">
    <property type="entry name" value="Sdh_cyt"/>
    <property type="match status" value="1"/>
</dbReference>
<dbReference type="GO" id="GO:0046872">
    <property type="term" value="F:metal ion binding"/>
    <property type="evidence" value="ECO:0007669"/>
    <property type="project" value="UniProtKB-KW"/>
</dbReference>
<evidence type="ECO:0000256" key="9">
    <source>
        <dbReference type="ARBA" id="ARBA00022617"/>
    </source>
</evidence>
<keyword evidence="12 16" id="KW-0249">Electron transport</keyword>
<dbReference type="EMBL" id="CP007142">
    <property type="protein sequence ID" value="AJQ95367.1"/>
    <property type="molecule type" value="Genomic_DNA"/>
</dbReference>
<keyword evidence="5 16" id="KW-0813">Transport</keyword>
<keyword evidence="8 16" id="KW-0816">Tricarboxylic acid cycle</keyword>
<organism evidence="20 21">
    <name type="scientific">Gynuella sunshinyii YC6258</name>
    <dbReference type="NCBI Taxonomy" id="1445510"/>
    <lineage>
        <taxon>Bacteria</taxon>
        <taxon>Pseudomonadati</taxon>
        <taxon>Pseudomonadota</taxon>
        <taxon>Gammaproteobacteria</taxon>
        <taxon>Oceanospirillales</taxon>
        <taxon>Saccharospirillaceae</taxon>
        <taxon>Gynuella</taxon>
    </lineage>
</organism>
<proteinExistence type="predicted"/>
<dbReference type="UniPathway" id="UPA00223"/>
<dbReference type="NCBIfam" id="TIGR02968">
    <property type="entry name" value="succ_dehyd_anc"/>
    <property type="match status" value="1"/>
</dbReference>
<accession>A0A0C5VL02</accession>
<name>A0A0C5VL02_9GAMM</name>